<organism evidence="12 13">
    <name type="scientific">Lunasporangiospora selenospora</name>
    <dbReference type="NCBI Taxonomy" id="979761"/>
    <lineage>
        <taxon>Eukaryota</taxon>
        <taxon>Fungi</taxon>
        <taxon>Fungi incertae sedis</taxon>
        <taxon>Mucoromycota</taxon>
        <taxon>Mortierellomycotina</taxon>
        <taxon>Mortierellomycetes</taxon>
        <taxon>Mortierellales</taxon>
        <taxon>Mortierellaceae</taxon>
        <taxon>Lunasporangiospora</taxon>
    </lineage>
</organism>
<dbReference type="OrthoDB" id="1931232at2759"/>
<sequence>MTDTNFSLRQQPEDEPALLTAVYVHETQGSDKMGDGSMDQPFQTMTRVLQQYPDPHHLPPILVWVPAKTTTALDERLPEEVFGYQPISFSALKKALKRHGEQLKKAQRQGEQATTEQRAKEMVQAQERDKTLQVARELVLTQDPTLSPAVTIKIREGIASRGQRVKISGWVHRLRVQGKKIMFVVLRDGTGYLQCILQGPLCQTHDALTLSLESTISVYGLITELPDDKSAPEGHELKVDYWEVIGKAPGGDDAITNQVSAGSDPSIRYDLRHLVLREEKTAGIIKVRARVLKAIRDHFEDRGLTEVSPPYLLVRLEDLIADVIDRVMDHAPTAKIIAQLHPTFKRPQRPFLRMDYVEAIQTLERFGIRKEDGTPYVVGDDIPEAPERAMTDKIGVPILLCRFPTAIKSFYMKPCPEDEQFTESVDLLMPGVGECAGASMRISDLETLLRAYEREGLREKDYGWYTDQRRFGTVEHGGYGVGVERFVTWILGLYTIRETCLYPRFYGRAFP</sequence>
<dbReference type="InterPro" id="IPR004364">
    <property type="entry name" value="Aa-tRNA-synt_II"/>
</dbReference>
<comment type="subcellular location">
    <subcellularLocation>
        <location evidence="1">Cytoplasm</location>
    </subcellularLocation>
</comment>
<evidence type="ECO:0000313" key="13">
    <source>
        <dbReference type="Proteomes" id="UP000780801"/>
    </source>
</evidence>
<dbReference type="InterPro" id="IPR004365">
    <property type="entry name" value="NA-bd_OB_tRNA"/>
</dbReference>
<keyword evidence="2" id="KW-0963">Cytoplasm</keyword>
<evidence type="ECO:0000256" key="6">
    <source>
        <dbReference type="ARBA" id="ARBA00022917"/>
    </source>
</evidence>
<evidence type="ECO:0000256" key="1">
    <source>
        <dbReference type="ARBA" id="ARBA00004496"/>
    </source>
</evidence>
<dbReference type="Proteomes" id="UP000780801">
    <property type="component" value="Unassembled WGS sequence"/>
</dbReference>
<dbReference type="GO" id="GO:0005524">
    <property type="term" value="F:ATP binding"/>
    <property type="evidence" value="ECO:0007669"/>
    <property type="project" value="UniProtKB-KW"/>
</dbReference>
<comment type="caution">
    <text evidence="12">The sequence shown here is derived from an EMBL/GenBank/DDBJ whole genome shotgun (WGS) entry which is preliminary data.</text>
</comment>
<gene>
    <name evidence="12" type="ORF">BGW38_009966</name>
</gene>
<dbReference type="GO" id="GO:0004816">
    <property type="term" value="F:asparagine-tRNA ligase activity"/>
    <property type="evidence" value="ECO:0007669"/>
    <property type="project" value="TreeGrafter"/>
</dbReference>
<dbReference type="GO" id="GO:0006421">
    <property type="term" value="P:asparaginyl-tRNA aminoacylation"/>
    <property type="evidence" value="ECO:0007669"/>
    <property type="project" value="TreeGrafter"/>
</dbReference>
<name>A0A9P6FWP1_9FUNG</name>
<evidence type="ECO:0008006" key="14">
    <source>
        <dbReference type="Google" id="ProtNLM"/>
    </source>
</evidence>
<dbReference type="InterPro" id="IPR012340">
    <property type="entry name" value="NA-bd_OB-fold"/>
</dbReference>
<proteinExistence type="predicted"/>
<dbReference type="InterPro" id="IPR045864">
    <property type="entry name" value="aa-tRNA-synth_II/BPL/LPL"/>
</dbReference>
<dbReference type="EMBL" id="JAABOA010000767">
    <property type="protein sequence ID" value="KAF9583233.1"/>
    <property type="molecule type" value="Genomic_DNA"/>
</dbReference>
<dbReference type="SUPFAM" id="SSF55681">
    <property type="entry name" value="Class II aaRS and biotin synthetases"/>
    <property type="match status" value="1"/>
</dbReference>
<evidence type="ECO:0000256" key="5">
    <source>
        <dbReference type="ARBA" id="ARBA00022840"/>
    </source>
</evidence>
<keyword evidence="8" id="KW-0175">Coiled coil</keyword>
<feature type="coiled-coil region" evidence="8">
    <location>
        <begin position="89"/>
        <end position="116"/>
    </location>
</feature>
<dbReference type="GO" id="GO:0003676">
    <property type="term" value="F:nucleic acid binding"/>
    <property type="evidence" value="ECO:0007669"/>
    <property type="project" value="InterPro"/>
</dbReference>
<keyword evidence="13" id="KW-1185">Reference proteome</keyword>
<dbReference type="Gene3D" id="3.30.1910.20">
    <property type="entry name" value="asparaginyl-tRNA synthetase, N-terminal domain"/>
    <property type="match status" value="1"/>
</dbReference>
<dbReference type="SUPFAM" id="SSF50249">
    <property type="entry name" value="Nucleic acid-binding proteins"/>
    <property type="match status" value="1"/>
</dbReference>
<feature type="domain" description="Asparagine--tRNA ligase N-terminal" evidence="11">
    <location>
        <begin position="38"/>
        <end position="146"/>
    </location>
</feature>
<feature type="domain" description="OB" evidence="10">
    <location>
        <begin position="165"/>
        <end position="245"/>
    </location>
</feature>
<dbReference type="Pfam" id="PF00152">
    <property type="entry name" value="tRNA-synt_2"/>
    <property type="match status" value="2"/>
</dbReference>
<keyword evidence="4" id="KW-0547">Nucleotide-binding</keyword>
<evidence type="ECO:0000313" key="12">
    <source>
        <dbReference type="EMBL" id="KAF9583233.1"/>
    </source>
</evidence>
<evidence type="ECO:0000256" key="8">
    <source>
        <dbReference type="SAM" id="Coils"/>
    </source>
</evidence>
<dbReference type="Pfam" id="PF20917">
    <property type="entry name" value="AsnRS_N"/>
    <property type="match status" value="1"/>
</dbReference>
<evidence type="ECO:0000256" key="7">
    <source>
        <dbReference type="ARBA" id="ARBA00023146"/>
    </source>
</evidence>
<dbReference type="InterPro" id="IPR048952">
    <property type="entry name" value="AsnRS_N"/>
</dbReference>
<dbReference type="GO" id="GO:0005737">
    <property type="term" value="C:cytoplasm"/>
    <property type="evidence" value="ECO:0007669"/>
    <property type="project" value="UniProtKB-SubCell"/>
</dbReference>
<evidence type="ECO:0000259" key="11">
    <source>
        <dbReference type="Pfam" id="PF20917"/>
    </source>
</evidence>
<keyword evidence="6" id="KW-0648">Protein biosynthesis</keyword>
<evidence type="ECO:0000259" key="9">
    <source>
        <dbReference type="Pfam" id="PF00152"/>
    </source>
</evidence>
<dbReference type="Pfam" id="PF01336">
    <property type="entry name" value="tRNA_anti-codon"/>
    <property type="match status" value="1"/>
</dbReference>
<evidence type="ECO:0000256" key="2">
    <source>
        <dbReference type="ARBA" id="ARBA00022490"/>
    </source>
</evidence>
<feature type="domain" description="Aminoacyl-tRNA synthetase class II (D/K/N)" evidence="9">
    <location>
        <begin position="266"/>
        <end position="313"/>
    </location>
</feature>
<reference evidence="12" key="1">
    <citation type="journal article" date="2020" name="Fungal Divers.">
        <title>Resolving the Mortierellaceae phylogeny through synthesis of multi-gene phylogenetics and phylogenomics.</title>
        <authorList>
            <person name="Vandepol N."/>
            <person name="Liber J."/>
            <person name="Desiro A."/>
            <person name="Na H."/>
            <person name="Kennedy M."/>
            <person name="Barry K."/>
            <person name="Grigoriev I.V."/>
            <person name="Miller A.N."/>
            <person name="O'Donnell K."/>
            <person name="Stajich J.E."/>
            <person name="Bonito G."/>
        </authorList>
    </citation>
    <scope>NUCLEOTIDE SEQUENCE</scope>
    <source>
        <strain evidence="12">KOD1015</strain>
    </source>
</reference>
<feature type="domain" description="Aminoacyl-tRNA synthetase class II (D/K/N)" evidence="9">
    <location>
        <begin position="316"/>
        <end position="504"/>
    </location>
</feature>
<accession>A0A9P6FWP1</accession>
<dbReference type="PANTHER" id="PTHR22594">
    <property type="entry name" value="ASPARTYL/LYSYL-TRNA SYNTHETASE"/>
    <property type="match status" value="1"/>
</dbReference>
<dbReference type="AlphaFoldDB" id="A0A9P6FWP1"/>
<keyword evidence="5" id="KW-0067">ATP-binding</keyword>
<evidence type="ECO:0000256" key="3">
    <source>
        <dbReference type="ARBA" id="ARBA00022598"/>
    </source>
</evidence>
<evidence type="ECO:0000259" key="10">
    <source>
        <dbReference type="Pfam" id="PF01336"/>
    </source>
</evidence>
<evidence type="ECO:0000256" key="4">
    <source>
        <dbReference type="ARBA" id="ARBA00022741"/>
    </source>
</evidence>
<dbReference type="CDD" id="cd04323">
    <property type="entry name" value="AsnRS_cyto_like_N"/>
    <property type="match status" value="1"/>
</dbReference>
<dbReference type="Gene3D" id="2.40.50.140">
    <property type="entry name" value="Nucleic acid-binding proteins"/>
    <property type="match status" value="1"/>
</dbReference>
<dbReference type="PANTHER" id="PTHR22594:SF16">
    <property type="entry name" value="ASPARAGINE--TRNA LIGASE, CYTOPLASMIC"/>
    <property type="match status" value="1"/>
</dbReference>
<dbReference type="Gene3D" id="3.30.930.10">
    <property type="entry name" value="Bira Bifunctional Protein, Domain 2"/>
    <property type="match status" value="2"/>
</dbReference>
<protein>
    <recommendedName>
        <fullName evidence="14">Asparaginyl-tRNA synthetase</fullName>
    </recommendedName>
</protein>
<keyword evidence="7" id="KW-0030">Aminoacyl-tRNA synthetase</keyword>
<keyword evidence="3" id="KW-0436">Ligase</keyword>